<comment type="caution">
    <text evidence="6">The sequence shown here is derived from an EMBL/GenBank/DDBJ whole genome shotgun (WGS) entry which is preliminary data.</text>
</comment>
<evidence type="ECO:0000256" key="1">
    <source>
        <dbReference type="ARBA" id="ARBA00023015"/>
    </source>
</evidence>
<dbReference type="RefSeq" id="WP_149772531.1">
    <property type="nucleotide sequence ID" value="NZ_SSGD01000092.1"/>
</dbReference>
<proteinExistence type="predicted"/>
<evidence type="ECO:0000256" key="3">
    <source>
        <dbReference type="ARBA" id="ARBA00023163"/>
    </source>
</evidence>
<gene>
    <name evidence="6" type="ORF">E6Q54_15500</name>
</gene>
<evidence type="ECO:0000313" key="7">
    <source>
        <dbReference type="Proteomes" id="UP000321797"/>
    </source>
</evidence>
<dbReference type="Pfam" id="PF00440">
    <property type="entry name" value="TetR_N"/>
    <property type="match status" value="1"/>
</dbReference>
<dbReference type="Proteomes" id="UP000321797">
    <property type="component" value="Unassembled WGS sequence"/>
</dbReference>
<dbReference type="Gene3D" id="1.10.357.10">
    <property type="entry name" value="Tetracycline Repressor, domain 2"/>
    <property type="match status" value="1"/>
</dbReference>
<sequence>MQPADNLQTACTEIKRRTQAERSAATRAALTTAARTLWGERGYAAVGTPEIAEAAGVTRGAMYHQFPDKAALFLAVVEAVEADVMARLAEAVAASASTTPAAALRSAAESWLVVADDPEVRQLLLLDAPTVLGWDGFRDVAQRYSLGMTEQLLSAAMQAGQLAHQPVRTLAHVLIGALDEAAMVIATAEDPEQARADVGIVVHRLLDAMLTED</sequence>
<dbReference type="InterPro" id="IPR001647">
    <property type="entry name" value="HTH_TetR"/>
</dbReference>
<dbReference type="GO" id="GO:0000976">
    <property type="term" value="F:transcription cis-regulatory region binding"/>
    <property type="evidence" value="ECO:0007669"/>
    <property type="project" value="TreeGrafter"/>
</dbReference>
<dbReference type="PRINTS" id="PR00455">
    <property type="entry name" value="HTHTETR"/>
</dbReference>
<dbReference type="InterPro" id="IPR036271">
    <property type="entry name" value="Tet_transcr_reg_TetR-rel_C_sf"/>
</dbReference>
<dbReference type="GO" id="GO:0003700">
    <property type="term" value="F:DNA-binding transcription factor activity"/>
    <property type="evidence" value="ECO:0007669"/>
    <property type="project" value="TreeGrafter"/>
</dbReference>
<organism evidence="6 7">
    <name type="scientific">Mycolicibacter arupensis</name>
    <dbReference type="NCBI Taxonomy" id="342002"/>
    <lineage>
        <taxon>Bacteria</taxon>
        <taxon>Bacillati</taxon>
        <taxon>Actinomycetota</taxon>
        <taxon>Actinomycetes</taxon>
        <taxon>Mycobacteriales</taxon>
        <taxon>Mycobacteriaceae</taxon>
        <taxon>Mycolicibacter</taxon>
    </lineage>
</organism>
<evidence type="ECO:0000256" key="2">
    <source>
        <dbReference type="ARBA" id="ARBA00023125"/>
    </source>
</evidence>
<dbReference type="SUPFAM" id="SSF48498">
    <property type="entry name" value="Tetracyclin repressor-like, C-terminal domain"/>
    <property type="match status" value="1"/>
</dbReference>
<dbReference type="SUPFAM" id="SSF46689">
    <property type="entry name" value="Homeodomain-like"/>
    <property type="match status" value="1"/>
</dbReference>
<evidence type="ECO:0000256" key="4">
    <source>
        <dbReference type="PROSITE-ProRule" id="PRU00335"/>
    </source>
</evidence>
<accession>A0A5B1MFB0</accession>
<evidence type="ECO:0000313" key="6">
    <source>
        <dbReference type="EMBL" id="TXI54080.1"/>
    </source>
</evidence>
<feature type="domain" description="HTH tetR-type" evidence="5">
    <location>
        <begin position="24"/>
        <end position="84"/>
    </location>
</feature>
<feature type="DNA-binding region" description="H-T-H motif" evidence="4">
    <location>
        <begin position="47"/>
        <end position="66"/>
    </location>
</feature>
<keyword evidence="3" id="KW-0804">Transcription</keyword>
<dbReference type="Pfam" id="PF21351">
    <property type="entry name" value="TetR_C_41"/>
    <property type="match status" value="1"/>
</dbReference>
<dbReference type="InterPro" id="IPR049484">
    <property type="entry name" value="Rv0078-like_C"/>
</dbReference>
<protein>
    <submittedName>
        <fullName evidence="6">TetR/AcrR family transcriptional regulator</fullName>
    </submittedName>
</protein>
<dbReference type="InterPro" id="IPR009057">
    <property type="entry name" value="Homeodomain-like_sf"/>
</dbReference>
<name>A0A5B1MFB0_9MYCO</name>
<reference evidence="6 7" key="1">
    <citation type="submission" date="2018-09" db="EMBL/GenBank/DDBJ databases">
        <title>Metagenome Assembled Genomes from an Advanced Water Purification Facility.</title>
        <authorList>
            <person name="Stamps B.W."/>
            <person name="Spear J.R."/>
        </authorList>
    </citation>
    <scope>NUCLEOTIDE SEQUENCE [LARGE SCALE GENOMIC DNA]</scope>
    <source>
        <strain evidence="6">Bin_29_2</strain>
    </source>
</reference>
<keyword evidence="1" id="KW-0805">Transcription regulation</keyword>
<dbReference type="EMBL" id="SSGD01000092">
    <property type="protein sequence ID" value="TXI54080.1"/>
    <property type="molecule type" value="Genomic_DNA"/>
</dbReference>
<dbReference type="PROSITE" id="PS50977">
    <property type="entry name" value="HTH_TETR_2"/>
    <property type="match status" value="1"/>
</dbReference>
<dbReference type="AlphaFoldDB" id="A0A5B1MFB0"/>
<keyword evidence="2 4" id="KW-0238">DNA-binding</keyword>
<dbReference type="PANTHER" id="PTHR30055:SF234">
    <property type="entry name" value="HTH-TYPE TRANSCRIPTIONAL REGULATOR BETI"/>
    <property type="match status" value="1"/>
</dbReference>
<dbReference type="PANTHER" id="PTHR30055">
    <property type="entry name" value="HTH-TYPE TRANSCRIPTIONAL REGULATOR RUTR"/>
    <property type="match status" value="1"/>
</dbReference>
<dbReference type="InterPro" id="IPR050109">
    <property type="entry name" value="HTH-type_TetR-like_transc_reg"/>
</dbReference>
<evidence type="ECO:0000259" key="5">
    <source>
        <dbReference type="PROSITE" id="PS50977"/>
    </source>
</evidence>